<dbReference type="PROSITE" id="PS01063">
    <property type="entry name" value="SIGMA70_ECF"/>
    <property type="match status" value="1"/>
</dbReference>
<keyword evidence="2" id="KW-0805">Transcription regulation</keyword>
<feature type="domain" description="RNA polymerase sigma-70 region 2" evidence="6">
    <location>
        <begin position="33"/>
        <end position="93"/>
    </location>
</feature>
<feature type="domain" description="RNA polymerase sigma factor 70 region 4 type 2" evidence="7">
    <location>
        <begin position="136"/>
        <end position="185"/>
    </location>
</feature>
<evidence type="ECO:0000256" key="3">
    <source>
        <dbReference type="ARBA" id="ARBA00023082"/>
    </source>
</evidence>
<protein>
    <submittedName>
        <fullName evidence="8">ECF RNA polymerase sigma factor SigE</fullName>
    </submittedName>
</protein>
<dbReference type="InterPro" id="IPR013324">
    <property type="entry name" value="RNA_pol_sigma_r3/r4-like"/>
</dbReference>
<evidence type="ECO:0000256" key="1">
    <source>
        <dbReference type="ARBA" id="ARBA00010641"/>
    </source>
</evidence>
<keyword evidence="4" id="KW-0238">DNA-binding</keyword>
<dbReference type="PANTHER" id="PTHR43133:SF8">
    <property type="entry name" value="RNA POLYMERASE SIGMA FACTOR HI_1459-RELATED"/>
    <property type="match status" value="1"/>
</dbReference>
<evidence type="ECO:0000259" key="7">
    <source>
        <dbReference type="Pfam" id="PF08281"/>
    </source>
</evidence>
<dbReference type="NCBIfam" id="TIGR02937">
    <property type="entry name" value="sigma70-ECF"/>
    <property type="match status" value="1"/>
</dbReference>
<accession>A0A1J5SJA6</accession>
<proteinExistence type="inferred from homology"/>
<evidence type="ECO:0000256" key="2">
    <source>
        <dbReference type="ARBA" id="ARBA00023015"/>
    </source>
</evidence>
<organism evidence="8">
    <name type="scientific">mine drainage metagenome</name>
    <dbReference type="NCBI Taxonomy" id="410659"/>
    <lineage>
        <taxon>unclassified sequences</taxon>
        <taxon>metagenomes</taxon>
        <taxon>ecological metagenomes</taxon>
    </lineage>
</organism>
<evidence type="ECO:0000259" key="6">
    <source>
        <dbReference type="Pfam" id="PF04542"/>
    </source>
</evidence>
<dbReference type="InterPro" id="IPR007627">
    <property type="entry name" value="RNA_pol_sigma70_r2"/>
</dbReference>
<dbReference type="SUPFAM" id="SSF88946">
    <property type="entry name" value="Sigma2 domain of RNA polymerase sigma factors"/>
    <property type="match status" value="1"/>
</dbReference>
<dbReference type="InterPro" id="IPR039425">
    <property type="entry name" value="RNA_pol_sigma-70-like"/>
</dbReference>
<dbReference type="Gene3D" id="1.10.1740.10">
    <property type="match status" value="1"/>
</dbReference>
<dbReference type="InterPro" id="IPR013249">
    <property type="entry name" value="RNA_pol_sigma70_r4_t2"/>
</dbReference>
<dbReference type="EMBL" id="MLJW01000060">
    <property type="protein sequence ID" value="OIR04128.1"/>
    <property type="molecule type" value="Genomic_DNA"/>
</dbReference>
<sequence>MSDDNAVAPADEVLMSRVRATADAAAFNELMVRWEIRVKRYLARVLQNQAEAEDLAQEAFVRIYSHRDRYRDGARFSAWLYAIAANLARNRLRWWRRRPSIAIDSWSPDEDRPAPVEIADPAAGASVVEGRERALIVRDAVAALPLRLREVVVLCEYEALSQAEAAEVLGTTAKAVETRLYRARAILRTKLAALAA</sequence>
<dbReference type="SUPFAM" id="SSF88659">
    <property type="entry name" value="Sigma3 and sigma4 domains of RNA polymerase sigma factors"/>
    <property type="match status" value="1"/>
</dbReference>
<evidence type="ECO:0000256" key="4">
    <source>
        <dbReference type="ARBA" id="ARBA00023125"/>
    </source>
</evidence>
<keyword evidence="3" id="KW-0731">Sigma factor</keyword>
<dbReference type="InterPro" id="IPR036388">
    <property type="entry name" value="WH-like_DNA-bd_sf"/>
</dbReference>
<keyword evidence="5" id="KW-0804">Transcription</keyword>
<dbReference type="AlphaFoldDB" id="A0A1J5SJA6"/>
<evidence type="ECO:0000256" key="5">
    <source>
        <dbReference type="ARBA" id="ARBA00023163"/>
    </source>
</evidence>
<dbReference type="Gene3D" id="1.10.10.10">
    <property type="entry name" value="Winged helix-like DNA-binding domain superfamily/Winged helix DNA-binding domain"/>
    <property type="match status" value="1"/>
</dbReference>
<dbReference type="PANTHER" id="PTHR43133">
    <property type="entry name" value="RNA POLYMERASE ECF-TYPE SIGMA FACTO"/>
    <property type="match status" value="1"/>
</dbReference>
<reference evidence="8" key="1">
    <citation type="submission" date="2016-10" db="EMBL/GenBank/DDBJ databases">
        <title>Sequence of Gallionella enrichment culture.</title>
        <authorList>
            <person name="Poehlein A."/>
            <person name="Muehling M."/>
            <person name="Daniel R."/>
        </authorList>
    </citation>
    <scope>NUCLEOTIDE SEQUENCE</scope>
</reference>
<comment type="caution">
    <text evidence="8">The sequence shown here is derived from an EMBL/GenBank/DDBJ whole genome shotgun (WGS) entry which is preliminary data.</text>
</comment>
<dbReference type="InterPro" id="IPR014284">
    <property type="entry name" value="RNA_pol_sigma-70_dom"/>
</dbReference>
<dbReference type="InterPro" id="IPR013325">
    <property type="entry name" value="RNA_pol_sigma_r2"/>
</dbReference>
<gene>
    <name evidence="8" type="primary">sigE_7</name>
    <name evidence="8" type="ORF">GALL_138590</name>
</gene>
<evidence type="ECO:0000313" key="8">
    <source>
        <dbReference type="EMBL" id="OIR04128.1"/>
    </source>
</evidence>
<dbReference type="InterPro" id="IPR000838">
    <property type="entry name" value="RNA_pol_sigma70_ECF_CS"/>
</dbReference>
<dbReference type="Pfam" id="PF08281">
    <property type="entry name" value="Sigma70_r4_2"/>
    <property type="match status" value="1"/>
</dbReference>
<name>A0A1J5SJA6_9ZZZZ</name>
<dbReference type="GO" id="GO:0016987">
    <property type="term" value="F:sigma factor activity"/>
    <property type="evidence" value="ECO:0007669"/>
    <property type="project" value="UniProtKB-KW"/>
</dbReference>
<dbReference type="GO" id="GO:0003677">
    <property type="term" value="F:DNA binding"/>
    <property type="evidence" value="ECO:0007669"/>
    <property type="project" value="UniProtKB-KW"/>
</dbReference>
<dbReference type="Pfam" id="PF04542">
    <property type="entry name" value="Sigma70_r2"/>
    <property type="match status" value="1"/>
</dbReference>
<dbReference type="GO" id="GO:0006352">
    <property type="term" value="P:DNA-templated transcription initiation"/>
    <property type="evidence" value="ECO:0007669"/>
    <property type="project" value="InterPro"/>
</dbReference>
<comment type="similarity">
    <text evidence="1">Belongs to the sigma-70 factor family. ECF subfamily.</text>
</comment>
<dbReference type="CDD" id="cd06171">
    <property type="entry name" value="Sigma70_r4"/>
    <property type="match status" value="1"/>
</dbReference>